<dbReference type="EMBL" id="JABEZZ010000003">
    <property type="protein sequence ID" value="MBA0582743.1"/>
    <property type="molecule type" value="Genomic_DNA"/>
</dbReference>
<comment type="caution">
    <text evidence="1">The sequence shown here is derived from an EMBL/GenBank/DDBJ whole genome shotgun (WGS) entry which is preliminary data.</text>
</comment>
<dbReference type="AlphaFoldDB" id="A0A7J8P0M6"/>
<reference evidence="1 2" key="1">
    <citation type="journal article" date="2019" name="Genome Biol. Evol.">
        <title>Insights into the evolution of the New World diploid cottons (Gossypium, subgenus Houzingenia) based on genome sequencing.</title>
        <authorList>
            <person name="Grover C.E."/>
            <person name="Arick M.A. 2nd"/>
            <person name="Thrash A."/>
            <person name="Conover J.L."/>
            <person name="Sanders W.S."/>
            <person name="Peterson D.G."/>
            <person name="Frelichowski J.E."/>
            <person name="Scheffler J.A."/>
            <person name="Scheffler B.E."/>
            <person name="Wendel J.F."/>
        </authorList>
    </citation>
    <scope>NUCLEOTIDE SEQUENCE [LARGE SCALE GENOMIC DNA]</scope>
    <source>
        <strain evidence="1">8</strain>
        <tissue evidence="1">Leaf</tissue>
    </source>
</reference>
<proteinExistence type="predicted"/>
<sequence>MRKSMGLEGNLGSLVLKEKKGNWRSWMIRH</sequence>
<name>A0A7J8P0M6_GOSRA</name>
<accession>A0A7J8P0M6</accession>
<organism evidence="1 2">
    <name type="scientific">Gossypium raimondii</name>
    <name type="common">Peruvian cotton</name>
    <name type="synonym">Gossypium klotzschianum subsp. raimondii</name>
    <dbReference type="NCBI Taxonomy" id="29730"/>
    <lineage>
        <taxon>Eukaryota</taxon>
        <taxon>Viridiplantae</taxon>
        <taxon>Streptophyta</taxon>
        <taxon>Embryophyta</taxon>
        <taxon>Tracheophyta</taxon>
        <taxon>Spermatophyta</taxon>
        <taxon>Magnoliopsida</taxon>
        <taxon>eudicotyledons</taxon>
        <taxon>Gunneridae</taxon>
        <taxon>Pentapetalae</taxon>
        <taxon>rosids</taxon>
        <taxon>malvids</taxon>
        <taxon>Malvales</taxon>
        <taxon>Malvaceae</taxon>
        <taxon>Malvoideae</taxon>
        <taxon>Gossypium</taxon>
    </lineage>
</organism>
<dbReference type="Proteomes" id="UP000593578">
    <property type="component" value="Unassembled WGS sequence"/>
</dbReference>
<evidence type="ECO:0000313" key="1">
    <source>
        <dbReference type="EMBL" id="MBA0582743.1"/>
    </source>
</evidence>
<protein>
    <submittedName>
        <fullName evidence="1">Uncharacterized protein</fullName>
    </submittedName>
</protein>
<evidence type="ECO:0000313" key="2">
    <source>
        <dbReference type="Proteomes" id="UP000593578"/>
    </source>
</evidence>
<gene>
    <name evidence="1" type="ORF">Gorai_024877</name>
</gene>